<dbReference type="Proteomes" id="UP000070501">
    <property type="component" value="Unassembled WGS sequence"/>
</dbReference>
<evidence type="ECO:0000313" key="2">
    <source>
        <dbReference type="Proteomes" id="UP000070501"/>
    </source>
</evidence>
<dbReference type="EMBL" id="KQ964248">
    <property type="protein sequence ID" value="KXJ93113.1"/>
    <property type="molecule type" value="Genomic_DNA"/>
</dbReference>
<name>A0A136J7G2_9PEZI</name>
<dbReference type="PROSITE" id="PS51257">
    <property type="entry name" value="PROKAR_LIPOPROTEIN"/>
    <property type="match status" value="1"/>
</dbReference>
<evidence type="ECO:0000313" key="1">
    <source>
        <dbReference type="EMBL" id="KXJ93113.1"/>
    </source>
</evidence>
<dbReference type="AlphaFoldDB" id="A0A136J7G2"/>
<gene>
    <name evidence="1" type="ORF">Micbo1qcDRAFT_222808</name>
</gene>
<proteinExistence type="predicted"/>
<accession>A0A136J7G2</accession>
<organism evidence="1 2">
    <name type="scientific">Microdochium bolleyi</name>
    <dbReference type="NCBI Taxonomy" id="196109"/>
    <lineage>
        <taxon>Eukaryota</taxon>
        <taxon>Fungi</taxon>
        <taxon>Dikarya</taxon>
        <taxon>Ascomycota</taxon>
        <taxon>Pezizomycotina</taxon>
        <taxon>Sordariomycetes</taxon>
        <taxon>Xylariomycetidae</taxon>
        <taxon>Xylariales</taxon>
        <taxon>Microdochiaceae</taxon>
        <taxon>Microdochium</taxon>
    </lineage>
</organism>
<sequence length="184" mass="20456">MFSARAAPQGGTTLPIGWLSCLHCNIATSQPTQAWLFGPTPSLPSSWSTQPIRFPKDHAQAALWVEARRGVITWLADDLLANMSHCQSLACLCGRGSPRFRASLPAPDRMRQSLGKWHTRHYGHCIRWNHVRSPSWCYPPESSLAIALMSIRAEELSSKGQRHRCVRAGTKLPHLVNFVVPGPE</sequence>
<keyword evidence="2" id="KW-1185">Reference proteome</keyword>
<reference evidence="2" key="1">
    <citation type="submission" date="2016-02" db="EMBL/GenBank/DDBJ databases">
        <title>Draft genome sequence of Microdochium bolleyi, a fungal endophyte of beachgrass.</title>
        <authorList>
            <consortium name="DOE Joint Genome Institute"/>
            <person name="David A.S."/>
            <person name="May G."/>
            <person name="Haridas S."/>
            <person name="Lim J."/>
            <person name="Wang M."/>
            <person name="Labutti K."/>
            <person name="Lipzen A."/>
            <person name="Barry K."/>
            <person name="Grigoriev I.V."/>
        </authorList>
    </citation>
    <scope>NUCLEOTIDE SEQUENCE [LARGE SCALE GENOMIC DNA]</scope>
    <source>
        <strain evidence="2">J235TASD1</strain>
    </source>
</reference>
<protein>
    <submittedName>
        <fullName evidence="1">Uncharacterized protein</fullName>
    </submittedName>
</protein>
<dbReference type="InParanoid" id="A0A136J7G2"/>